<proteinExistence type="predicted"/>
<gene>
    <name evidence="1" type="ORF">LTRI10_LOCUS46036</name>
</gene>
<keyword evidence="2" id="KW-1185">Reference proteome</keyword>
<accession>A0AAV2G969</accession>
<protein>
    <submittedName>
        <fullName evidence="1">Uncharacterized protein</fullName>
    </submittedName>
</protein>
<evidence type="ECO:0000313" key="1">
    <source>
        <dbReference type="EMBL" id="CAL1406300.1"/>
    </source>
</evidence>
<evidence type="ECO:0000313" key="2">
    <source>
        <dbReference type="Proteomes" id="UP001497516"/>
    </source>
</evidence>
<organism evidence="1 2">
    <name type="scientific">Linum trigynum</name>
    <dbReference type="NCBI Taxonomy" id="586398"/>
    <lineage>
        <taxon>Eukaryota</taxon>
        <taxon>Viridiplantae</taxon>
        <taxon>Streptophyta</taxon>
        <taxon>Embryophyta</taxon>
        <taxon>Tracheophyta</taxon>
        <taxon>Spermatophyta</taxon>
        <taxon>Magnoliopsida</taxon>
        <taxon>eudicotyledons</taxon>
        <taxon>Gunneridae</taxon>
        <taxon>Pentapetalae</taxon>
        <taxon>rosids</taxon>
        <taxon>fabids</taxon>
        <taxon>Malpighiales</taxon>
        <taxon>Linaceae</taxon>
        <taxon>Linum</taxon>
    </lineage>
</organism>
<dbReference type="AlphaFoldDB" id="A0AAV2G969"/>
<dbReference type="Proteomes" id="UP001497516">
    <property type="component" value="Chromosome 8"/>
</dbReference>
<dbReference type="EMBL" id="OZ034821">
    <property type="protein sequence ID" value="CAL1406300.1"/>
    <property type="molecule type" value="Genomic_DNA"/>
</dbReference>
<sequence length="115" mass="12383">MMPEDKAASRFFILETEKIISLSPKTSRKTSPELHLCRPNKPIIFFAGDNAKTPKGSSLLNPIAQRIQGKVAFITDGSSGIDASKLNSAASSPKKSAMKFPLTLSCLATMRDATN</sequence>
<name>A0AAV2G969_9ROSI</name>
<reference evidence="1 2" key="1">
    <citation type="submission" date="2024-04" db="EMBL/GenBank/DDBJ databases">
        <authorList>
            <person name="Fracassetti M."/>
        </authorList>
    </citation>
    <scope>NUCLEOTIDE SEQUENCE [LARGE SCALE GENOMIC DNA]</scope>
</reference>